<dbReference type="Pfam" id="PF07521">
    <property type="entry name" value="RMMBL"/>
    <property type="match status" value="1"/>
</dbReference>
<dbReference type="Proteomes" id="UP000001304">
    <property type="component" value="Chromosome"/>
</dbReference>
<protein>
    <submittedName>
        <fullName evidence="4">Beta-lactamase domain protein</fullName>
    </submittedName>
</protein>
<dbReference type="Gene3D" id="3.60.15.10">
    <property type="entry name" value="Ribonuclease Z/Hydroxyacylglutathione hydrolase-like"/>
    <property type="match status" value="1"/>
</dbReference>
<dbReference type="HOGENOM" id="CLU_009673_5_1_2"/>
<gene>
    <name evidence="4" type="ordered locus">Igag_1545</name>
</gene>
<dbReference type="InterPro" id="IPR036866">
    <property type="entry name" value="RibonucZ/Hydroxyglut_hydro"/>
</dbReference>
<dbReference type="PANTHER" id="PTHR11203">
    <property type="entry name" value="CLEAVAGE AND POLYADENYLATION SPECIFICITY FACTOR FAMILY MEMBER"/>
    <property type="match status" value="1"/>
</dbReference>
<dbReference type="InterPro" id="IPR001279">
    <property type="entry name" value="Metallo-B-lactamas"/>
</dbReference>
<dbReference type="CDD" id="cd16295">
    <property type="entry name" value="TTHA0252-CPSF-like_MBL-fold"/>
    <property type="match status" value="1"/>
</dbReference>
<name>E0SR17_IGNAA</name>
<keyword evidence="5" id="KW-1185">Reference proteome</keyword>
<dbReference type="EMBL" id="CP002098">
    <property type="protein sequence ID" value="ADM28347.1"/>
    <property type="molecule type" value="Genomic_DNA"/>
</dbReference>
<dbReference type="PANTHER" id="PTHR11203:SF52">
    <property type="entry name" value="MRNA 3-END PROCESSING FACTOR"/>
    <property type="match status" value="1"/>
</dbReference>
<accession>E0SR17</accession>
<sequence>MPIEITVLGAGREVGRAAIHVKNLKDESAVLLDYGVSFDEEDRPLFPLAVSPSKLKAVLVTHAHLDHVGAVPFLYISARPLLIMSRLTAKLSKLMIEDMIKISGYFLPYEYPELIAMLENVKPIEIGETLEIDNIRIESINAGHIPGSIMFKITMGEKSILYTGDINTIDTRLIKGLKPQNIDADILIIESTYGLYDHPERSRVEELFIDTVKSVIEDGGNVLVPAFSLGRAQEILTLLIERLPNANVYYDGMAKEILNILLEHREYINRYDLLLKVYERFIAVDKTTLRKKICKEGGNIIVAPAGMLKGGPALYYIRRLGDNPRNAIILVSYQAPSTPGRKLLTNGVIEEGGSRIRAKLYWFDFSSHAGSTGLFNVVKSIKNVEKVLLVHGNDDSIYTLGYRIKDELGIEFEAPANGQTILIK</sequence>
<dbReference type="KEGG" id="iag:Igag_1545"/>
<organism evidence="4 5">
    <name type="scientific">Ignisphaera aggregans (strain DSM 17230 / JCM 13409 / AQ1.S1)</name>
    <dbReference type="NCBI Taxonomy" id="583356"/>
    <lineage>
        <taxon>Archaea</taxon>
        <taxon>Thermoproteota</taxon>
        <taxon>Thermoprotei</taxon>
        <taxon>Desulfurococcales</taxon>
        <taxon>Desulfurococcaceae</taxon>
        <taxon>Ignisphaera</taxon>
    </lineage>
</organism>
<evidence type="ECO:0000259" key="3">
    <source>
        <dbReference type="SMART" id="SM01027"/>
    </source>
</evidence>
<proteinExistence type="predicted"/>
<reference evidence="4 5" key="1">
    <citation type="journal article" date="2010" name="Stand. Genomic Sci.">
        <title>Complete genome sequence of Ignisphaera aggregans type strain (AQ1.S1).</title>
        <authorList>
            <person name="Goker M."/>
            <person name="Held B."/>
            <person name="Lapidus A."/>
            <person name="Nolan M."/>
            <person name="Spring S."/>
            <person name="Yasawong M."/>
            <person name="Lucas S."/>
            <person name="Glavina Del Rio T."/>
            <person name="Tice H."/>
            <person name="Cheng J.F."/>
            <person name="Goodwin L."/>
            <person name="Tapia R."/>
            <person name="Pitluck S."/>
            <person name="Liolios K."/>
            <person name="Ivanova N."/>
            <person name="Mavromatis K."/>
            <person name="Mikhailova N."/>
            <person name="Pati A."/>
            <person name="Chen A."/>
            <person name="Palaniappan K."/>
            <person name="Brambilla E."/>
            <person name="Land M."/>
            <person name="Hauser L."/>
            <person name="Chang Y.J."/>
            <person name="Jeffries C.D."/>
            <person name="Brettin T."/>
            <person name="Detter J.C."/>
            <person name="Han C."/>
            <person name="Rohde M."/>
            <person name="Sikorski J."/>
            <person name="Woyke T."/>
            <person name="Bristow J."/>
            <person name="Eisen J.A."/>
            <person name="Markowitz V."/>
            <person name="Hugenholtz P."/>
            <person name="Kyrpides N.C."/>
            <person name="Klenk H.P."/>
        </authorList>
    </citation>
    <scope>NUCLEOTIDE SEQUENCE [LARGE SCALE GENOMIC DNA]</scope>
    <source>
        <strain evidence="5">DSM 17230 / JCM 13409 / AQ1.S1</strain>
    </source>
</reference>
<evidence type="ECO:0000259" key="2">
    <source>
        <dbReference type="SMART" id="SM00849"/>
    </source>
</evidence>
<dbReference type="InterPro" id="IPR011108">
    <property type="entry name" value="RMMBL"/>
</dbReference>
<dbReference type="AlphaFoldDB" id="E0SR17"/>
<dbReference type="GO" id="GO:0016787">
    <property type="term" value="F:hydrolase activity"/>
    <property type="evidence" value="ECO:0007669"/>
    <property type="project" value="UniProtKB-KW"/>
</dbReference>
<dbReference type="SMART" id="SM00849">
    <property type="entry name" value="Lactamase_B"/>
    <property type="match status" value="1"/>
</dbReference>
<dbReference type="Pfam" id="PF00753">
    <property type="entry name" value="Lactamase_B"/>
    <property type="match status" value="1"/>
</dbReference>
<dbReference type="STRING" id="583356.Igag_1545"/>
<dbReference type="SMART" id="SM01027">
    <property type="entry name" value="Beta-Casp"/>
    <property type="match status" value="1"/>
</dbReference>
<keyword evidence="1" id="KW-0378">Hydrolase</keyword>
<feature type="domain" description="Metallo-beta-lactamase" evidence="2">
    <location>
        <begin position="15"/>
        <end position="219"/>
    </location>
</feature>
<dbReference type="BioCyc" id="IAGG583356:GHAH-1537-MONOMER"/>
<evidence type="ECO:0000313" key="5">
    <source>
        <dbReference type="Proteomes" id="UP000001304"/>
    </source>
</evidence>
<feature type="domain" description="Beta-Casp" evidence="3">
    <location>
        <begin position="232"/>
        <end position="343"/>
    </location>
</feature>
<evidence type="ECO:0000313" key="4">
    <source>
        <dbReference type="EMBL" id="ADM28347.1"/>
    </source>
</evidence>
<evidence type="ECO:0000256" key="1">
    <source>
        <dbReference type="ARBA" id="ARBA00022801"/>
    </source>
</evidence>
<dbReference type="SUPFAM" id="SSF56281">
    <property type="entry name" value="Metallo-hydrolase/oxidoreductase"/>
    <property type="match status" value="1"/>
</dbReference>
<dbReference type="InterPro" id="IPR022712">
    <property type="entry name" value="Beta_Casp"/>
</dbReference>
<dbReference type="InterPro" id="IPR050698">
    <property type="entry name" value="MBL"/>
</dbReference>
<dbReference type="Gene3D" id="3.40.50.10890">
    <property type="match status" value="1"/>
</dbReference>
<dbReference type="Pfam" id="PF10996">
    <property type="entry name" value="Beta-Casp"/>
    <property type="match status" value="1"/>
</dbReference>
<dbReference type="GO" id="GO:0004521">
    <property type="term" value="F:RNA endonuclease activity"/>
    <property type="evidence" value="ECO:0007669"/>
    <property type="project" value="TreeGrafter"/>
</dbReference>